<dbReference type="SUPFAM" id="SSF52172">
    <property type="entry name" value="CheY-like"/>
    <property type="match status" value="1"/>
</dbReference>
<dbReference type="Gene3D" id="1.10.287.130">
    <property type="match status" value="1"/>
</dbReference>
<dbReference type="PANTHER" id="PTHR43065">
    <property type="entry name" value="SENSOR HISTIDINE KINASE"/>
    <property type="match status" value="1"/>
</dbReference>
<organism evidence="9 10">
    <name type="scientific">Rhizorhabdus wittichii (strain DSM 6014 / CCUG 31198 / JCM 15750 / NBRC 105917 / EY 4224 / RW1)</name>
    <name type="common">Sphingomonas wittichii</name>
    <dbReference type="NCBI Taxonomy" id="392499"/>
    <lineage>
        <taxon>Bacteria</taxon>
        <taxon>Pseudomonadati</taxon>
        <taxon>Pseudomonadota</taxon>
        <taxon>Alphaproteobacteria</taxon>
        <taxon>Sphingomonadales</taxon>
        <taxon>Sphingomonadaceae</taxon>
        <taxon>Rhizorhabdus</taxon>
    </lineage>
</organism>
<dbReference type="AlphaFoldDB" id="A0A9J9HGR7"/>
<name>A0A9J9HGR7_RHIWR</name>
<feature type="domain" description="PAS" evidence="7">
    <location>
        <begin position="11"/>
        <end position="81"/>
    </location>
</feature>
<dbReference type="SUPFAM" id="SSF47384">
    <property type="entry name" value="Homodimeric domain of signal transducing histidine kinase"/>
    <property type="match status" value="1"/>
</dbReference>
<dbReference type="EMBL" id="CP000700">
    <property type="protein sequence ID" value="ABQ71497.1"/>
    <property type="molecule type" value="Genomic_DNA"/>
</dbReference>
<evidence type="ECO:0000259" key="5">
    <source>
        <dbReference type="PROSITE" id="PS50109"/>
    </source>
</evidence>
<keyword evidence="3 4" id="KW-0597">Phosphoprotein</keyword>
<dbReference type="SUPFAM" id="SSF55785">
    <property type="entry name" value="PYP-like sensor domain (PAS domain)"/>
    <property type="match status" value="3"/>
</dbReference>
<dbReference type="Pfam" id="PF00072">
    <property type="entry name" value="Response_reg"/>
    <property type="match status" value="1"/>
</dbReference>
<dbReference type="GO" id="GO:0000155">
    <property type="term" value="F:phosphorelay sensor kinase activity"/>
    <property type="evidence" value="ECO:0007669"/>
    <property type="project" value="InterPro"/>
</dbReference>
<accession>A0A9J9HGR7</accession>
<dbReference type="InterPro" id="IPR035965">
    <property type="entry name" value="PAS-like_dom_sf"/>
</dbReference>
<dbReference type="InterPro" id="IPR036097">
    <property type="entry name" value="HisK_dim/P_sf"/>
</dbReference>
<dbReference type="EC" id="2.7.13.3" evidence="2"/>
<dbReference type="PROSITE" id="PS50109">
    <property type="entry name" value="HIS_KIN"/>
    <property type="match status" value="1"/>
</dbReference>
<dbReference type="InterPro" id="IPR013656">
    <property type="entry name" value="PAS_4"/>
</dbReference>
<dbReference type="KEGG" id="swi:Swit_5389"/>
<dbReference type="InterPro" id="IPR000014">
    <property type="entry name" value="PAS"/>
</dbReference>
<keyword evidence="10" id="KW-1185">Reference proteome</keyword>
<dbReference type="SMART" id="SM00086">
    <property type="entry name" value="PAC"/>
    <property type="match status" value="2"/>
</dbReference>
<evidence type="ECO:0000259" key="7">
    <source>
        <dbReference type="PROSITE" id="PS50112"/>
    </source>
</evidence>
<dbReference type="SUPFAM" id="SSF55874">
    <property type="entry name" value="ATPase domain of HSP90 chaperone/DNA topoisomerase II/histidine kinase"/>
    <property type="match status" value="1"/>
</dbReference>
<feature type="domain" description="Histidine kinase" evidence="5">
    <location>
        <begin position="383"/>
        <end position="606"/>
    </location>
</feature>
<feature type="domain" description="PAC" evidence="8">
    <location>
        <begin position="84"/>
        <end position="136"/>
    </location>
</feature>
<evidence type="ECO:0000256" key="4">
    <source>
        <dbReference type="PROSITE-ProRule" id="PRU00169"/>
    </source>
</evidence>
<dbReference type="SMART" id="SM00388">
    <property type="entry name" value="HisKA"/>
    <property type="match status" value="1"/>
</dbReference>
<dbReference type="SMART" id="SM00091">
    <property type="entry name" value="PAS"/>
    <property type="match status" value="3"/>
</dbReference>
<proteinExistence type="predicted"/>
<dbReference type="Pfam" id="PF08448">
    <property type="entry name" value="PAS_4"/>
    <property type="match status" value="2"/>
</dbReference>
<dbReference type="PROSITE" id="PS50113">
    <property type="entry name" value="PAC"/>
    <property type="match status" value="1"/>
</dbReference>
<keyword evidence="9" id="KW-0614">Plasmid</keyword>
<evidence type="ECO:0000259" key="6">
    <source>
        <dbReference type="PROSITE" id="PS50110"/>
    </source>
</evidence>
<feature type="domain" description="Response regulatory" evidence="6">
    <location>
        <begin position="629"/>
        <end position="744"/>
    </location>
</feature>
<feature type="domain" description="PAS" evidence="7">
    <location>
        <begin position="261"/>
        <end position="290"/>
    </location>
</feature>
<evidence type="ECO:0000256" key="2">
    <source>
        <dbReference type="ARBA" id="ARBA00012438"/>
    </source>
</evidence>
<dbReference type="CDD" id="cd00130">
    <property type="entry name" value="PAS"/>
    <property type="match status" value="3"/>
</dbReference>
<dbReference type="Gene3D" id="3.40.50.2300">
    <property type="match status" value="1"/>
</dbReference>
<dbReference type="NCBIfam" id="TIGR00229">
    <property type="entry name" value="sensory_box"/>
    <property type="match status" value="3"/>
</dbReference>
<dbReference type="Gene3D" id="3.30.450.20">
    <property type="entry name" value="PAS domain"/>
    <property type="match status" value="3"/>
</dbReference>
<comment type="catalytic activity">
    <reaction evidence="1">
        <text>ATP + protein L-histidine = ADP + protein N-phospho-L-histidine.</text>
        <dbReference type="EC" id="2.7.13.3"/>
    </reaction>
</comment>
<evidence type="ECO:0000256" key="3">
    <source>
        <dbReference type="ARBA" id="ARBA00022553"/>
    </source>
</evidence>
<dbReference type="Proteomes" id="UP000001989">
    <property type="component" value="Plasmid pSWIT01"/>
</dbReference>
<evidence type="ECO:0000256" key="1">
    <source>
        <dbReference type="ARBA" id="ARBA00000085"/>
    </source>
</evidence>
<keyword evidence="9" id="KW-0808">Transferase</keyword>
<dbReference type="InterPro" id="IPR003661">
    <property type="entry name" value="HisK_dim/P_dom"/>
</dbReference>
<sequence length="762" mass="82598">MPEAPFPPLLAEVQFRAAAQALPGHVWTATPAGAADWFNDPLLSYTGRTSDDLLGDKWLSIVHPNDRAGAAQCWKQALGSGAVYDAEFRIQRHDGAWIWHQVRGTPIRDADGAIERWVGSTIDCNQQKLIELAADRDRLWSLSRDLMLVCTFDGVITAINPSATTMLGWSEDEMVGRPLAEFIHPQDVAATAAQVAKLARGTDTLSFENRYRARSGDYHLLAWTAVPAADRIHAVGRDVTAEREVVRDRERIWALSPVLKLVTDRQGIIVDVNPTRTKVLGWTREEAVGKCSAEFIVGDDMAWAKQIDRLASGIPLEEYRTVLFARDGANRLIQWTTVPDAGKFYGFGRDITAEVEGAKALGEAEEALRQAQKMEAVGQLTGGIAHDFNNLLQGISGSLDIMRRRIAQNRLGDMDRLITMASDASARAAALTHRLLAFSRRQPLDPKPVAINSLIHSLEDMVRRTLDAGISLRLSLASDLWTAKCDPNQLENALLNLVINARDAMPAGGTLTIATRNVSFEAPLSEQGAKPGRYVGLAVTDTGVGMDAETVRRAFEPFFTTKAMGQGTGLGLSMVYGFARQSEGHAAIDSAPGDGTTFHLYLPYHAAALEPETAPDGPCLTAVAEVGEVVLVVEDEAIVRTLVVDQLRELGYHVLQAADGPEGVDILNSSQVINLLLTDIGLPGMNGRLVAQAGRTCRPDLPILFMTGYAETATQAAGFLEPGMGLITKPFEMEVLAQRVRETMTQAPLRAEAPSGPAKAPI</sequence>
<reference evidence="9 10" key="1">
    <citation type="journal article" date="2010" name="J. Bacteriol.">
        <title>Genome sequence of the dioxin-mineralizing bacterium Sphingomonas wittichii RW1.</title>
        <authorList>
            <person name="Miller T.R."/>
            <person name="Delcher A.L."/>
            <person name="Salzberg S.L."/>
            <person name="Saunders E."/>
            <person name="Detter J.C."/>
            <person name="Halden R.U."/>
        </authorList>
    </citation>
    <scope>NUCLEOTIDE SEQUENCE [LARGE SCALE GENOMIC DNA]</scope>
    <source>
        <strain evidence="10">DSM 6014 / CCUG 31198 / JCM 15750 / NBRC 105917 / EY 4224 / RW1</strain>
    </source>
</reference>
<dbReference type="PROSITE" id="PS50112">
    <property type="entry name" value="PAS"/>
    <property type="match status" value="3"/>
</dbReference>
<dbReference type="Pfam" id="PF08447">
    <property type="entry name" value="PAS_3"/>
    <property type="match status" value="1"/>
</dbReference>
<dbReference type="InterPro" id="IPR036890">
    <property type="entry name" value="HATPase_C_sf"/>
</dbReference>
<evidence type="ECO:0000259" key="8">
    <source>
        <dbReference type="PROSITE" id="PS50113"/>
    </source>
</evidence>
<protein>
    <recommendedName>
        <fullName evidence="2">histidine kinase</fullName>
        <ecNumber evidence="2">2.7.13.3</ecNumber>
    </recommendedName>
</protein>
<dbReference type="PANTHER" id="PTHR43065:SF42">
    <property type="entry name" value="TWO-COMPONENT SENSOR PPRA"/>
    <property type="match status" value="1"/>
</dbReference>
<dbReference type="InterPro" id="IPR011006">
    <property type="entry name" value="CheY-like_superfamily"/>
</dbReference>
<feature type="modified residue" description="4-aspartylphosphate" evidence="4">
    <location>
        <position position="679"/>
    </location>
</feature>
<dbReference type="InterPro" id="IPR000700">
    <property type="entry name" value="PAS-assoc_C"/>
</dbReference>
<evidence type="ECO:0000313" key="9">
    <source>
        <dbReference type="EMBL" id="ABQ71497.1"/>
    </source>
</evidence>
<dbReference type="Pfam" id="PF02518">
    <property type="entry name" value="HATPase_c"/>
    <property type="match status" value="1"/>
</dbReference>
<evidence type="ECO:0000313" key="10">
    <source>
        <dbReference type="Proteomes" id="UP000001989"/>
    </source>
</evidence>
<dbReference type="Gene3D" id="3.30.565.10">
    <property type="entry name" value="Histidine kinase-like ATPase, C-terminal domain"/>
    <property type="match status" value="1"/>
</dbReference>
<dbReference type="InterPro" id="IPR004358">
    <property type="entry name" value="Sig_transdc_His_kin-like_C"/>
</dbReference>
<gene>
    <name evidence="9" type="ordered locus">Swit_5389</name>
</gene>
<geneLocation type="plasmid" evidence="9 10">
    <name>pSWIT01</name>
</geneLocation>
<dbReference type="InterPro" id="IPR001789">
    <property type="entry name" value="Sig_transdc_resp-reg_receiver"/>
</dbReference>
<dbReference type="SMART" id="SM00448">
    <property type="entry name" value="REC"/>
    <property type="match status" value="1"/>
</dbReference>
<keyword evidence="9" id="KW-0418">Kinase</keyword>
<dbReference type="InterPro" id="IPR013655">
    <property type="entry name" value="PAS_fold_3"/>
</dbReference>
<dbReference type="PROSITE" id="PS50110">
    <property type="entry name" value="RESPONSE_REGULATORY"/>
    <property type="match status" value="1"/>
</dbReference>
<dbReference type="InterPro" id="IPR005467">
    <property type="entry name" value="His_kinase_dom"/>
</dbReference>
<dbReference type="InterPro" id="IPR003594">
    <property type="entry name" value="HATPase_dom"/>
</dbReference>
<feature type="domain" description="PAS" evidence="7">
    <location>
        <begin position="153"/>
        <end position="202"/>
    </location>
</feature>
<dbReference type="FunFam" id="3.30.450.20:FF:000099">
    <property type="entry name" value="Sensory box sensor histidine kinase"/>
    <property type="match status" value="1"/>
</dbReference>
<dbReference type="PRINTS" id="PR00344">
    <property type="entry name" value="BCTRLSENSOR"/>
</dbReference>
<dbReference type="InterPro" id="IPR001610">
    <property type="entry name" value="PAC"/>
</dbReference>
<dbReference type="SMART" id="SM00387">
    <property type="entry name" value="HATPase_c"/>
    <property type="match status" value="1"/>
</dbReference>